<reference evidence="10 11" key="1">
    <citation type="submission" date="2018-08" db="EMBL/GenBank/DDBJ databases">
        <title>A genome reference for cultivated species of the human gut microbiota.</title>
        <authorList>
            <person name="Zou Y."/>
            <person name="Xue W."/>
            <person name="Luo G."/>
        </authorList>
    </citation>
    <scope>NUCLEOTIDE SEQUENCE [LARGE SCALE GENOMIC DNA]</scope>
    <source>
        <strain evidence="9 13">AM23-22</strain>
        <strain evidence="8 12">AM42-30</strain>
        <strain evidence="7 10">AM43-2</strain>
        <strain evidence="6 11">AM44-11BH</strain>
    </source>
</reference>
<evidence type="ECO:0000256" key="3">
    <source>
        <dbReference type="ARBA" id="ARBA00022989"/>
    </source>
</evidence>
<feature type="transmembrane region" description="Helical" evidence="5">
    <location>
        <begin position="6"/>
        <end position="22"/>
    </location>
</feature>
<sequence length="234" mass="25659">MGNIMLTGVTVFVVVMIAIGMKRGLVKTAFSFGSIFIALILVNILTPVAKEVIKNTPVYDSINQNIQSYVSEHIATSTENMTETGINNQEKIINELPLPNGLKESLTKNNNQSSYDSLAVNTFKEYVVAYLTDVVLNAVVYILLFMVISILMKTLVEVLNIVTKLPVIHTFNMAGGALIGFAQAILIIWLLCMVVTIFSSTSWGQTVCKAIADNGVLSMIYDNNLIQNIVNSLF</sequence>
<protein>
    <submittedName>
        <fullName evidence="6">CvpA family protein</fullName>
    </submittedName>
</protein>
<evidence type="ECO:0000313" key="11">
    <source>
        <dbReference type="Proteomes" id="UP000284779"/>
    </source>
</evidence>
<dbReference type="Proteomes" id="UP000285740">
    <property type="component" value="Unassembled WGS sequence"/>
</dbReference>
<dbReference type="AlphaFoldDB" id="A0A413R835"/>
<dbReference type="Pfam" id="PF02674">
    <property type="entry name" value="Colicin_V"/>
    <property type="match status" value="1"/>
</dbReference>
<dbReference type="RefSeq" id="WP_117970651.1">
    <property type="nucleotide sequence ID" value="NZ_CATWJF010000014.1"/>
</dbReference>
<name>A0A413R835_9FIRM</name>
<evidence type="ECO:0000313" key="13">
    <source>
        <dbReference type="Proteomes" id="UP000286186"/>
    </source>
</evidence>
<gene>
    <name evidence="9" type="ORF">DW652_06290</name>
    <name evidence="8" type="ORF">DW918_10565</name>
    <name evidence="7" type="ORF">DW929_02360</name>
    <name evidence="6" type="ORF">DW944_07390</name>
</gene>
<feature type="transmembrane region" description="Helical" evidence="5">
    <location>
        <begin position="134"/>
        <end position="156"/>
    </location>
</feature>
<proteinExistence type="predicted"/>
<evidence type="ECO:0000313" key="7">
    <source>
        <dbReference type="EMBL" id="RHA56709.1"/>
    </source>
</evidence>
<evidence type="ECO:0000256" key="2">
    <source>
        <dbReference type="ARBA" id="ARBA00022692"/>
    </source>
</evidence>
<dbReference type="EMBL" id="QSFO01000002">
    <property type="protein sequence ID" value="RHA56709.1"/>
    <property type="molecule type" value="Genomic_DNA"/>
</dbReference>
<dbReference type="InterPro" id="IPR003825">
    <property type="entry name" value="Colicin-V_CvpA"/>
</dbReference>
<feature type="transmembrane region" description="Helical" evidence="5">
    <location>
        <begin position="29"/>
        <end position="49"/>
    </location>
</feature>
<dbReference type="GO" id="GO:0016020">
    <property type="term" value="C:membrane"/>
    <property type="evidence" value="ECO:0007669"/>
    <property type="project" value="UniProtKB-SubCell"/>
</dbReference>
<accession>A0A413R835</accession>
<evidence type="ECO:0000313" key="12">
    <source>
        <dbReference type="Proteomes" id="UP000285740"/>
    </source>
</evidence>
<keyword evidence="11" id="KW-1185">Reference proteome</keyword>
<evidence type="ECO:0000256" key="5">
    <source>
        <dbReference type="SAM" id="Phobius"/>
    </source>
</evidence>
<evidence type="ECO:0000256" key="4">
    <source>
        <dbReference type="ARBA" id="ARBA00023136"/>
    </source>
</evidence>
<keyword evidence="3 5" id="KW-1133">Transmembrane helix</keyword>
<dbReference type="Proteomes" id="UP000284779">
    <property type="component" value="Unassembled WGS sequence"/>
</dbReference>
<dbReference type="GO" id="GO:0009403">
    <property type="term" value="P:toxin biosynthetic process"/>
    <property type="evidence" value="ECO:0007669"/>
    <property type="project" value="InterPro"/>
</dbReference>
<dbReference type="EMBL" id="QSFV01000050">
    <property type="protein sequence ID" value="RHA76442.1"/>
    <property type="molecule type" value="Genomic_DNA"/>
</dbReference>
<evidence type="ECO:0000313" key="8">
    <source>
        <dbReference type="EMBL" id="RHA76442.1"/>
    </source>
</evidence>
<evidence type="ECO:0000313" key="10">
    <source>
        <dbReference type="Proteomes" id="UP000284598"/>
    </source>
</evidence>
<dbReference type="EMBL" id="QRHR01000005">
    <property type="protein sequence ID" value="RHF88843.1"/>
    <property type="molecule type" value="Genomic_DNA"/>
</dbReference>
<dbReference type="EMBL" id="QSFD01000006">
    <property type="protein sequence ID" value="RHA18339.1"/>
    <property type="molecule type" value="Genomic_DNA"/>
</dbReference>
<comment type="caution">
    <text evidence="6">The sequence shown here is derived from an EMBL/GenBank/DDBJ whole genome shotgun (WGS) entry which is preliminary data.</text>
</comment>
<evidence type="ECO:0000256" key="1">
    <source>
        <dbReference type="ARBA" id="ARBA00004141"/>
    </source>
</evidence>
<dbReference type="Proteomes" id="UP000286186">
    <property type="component" value="Unassembled WGS sequence"/>
</dbReference>
<evidence type="ECO:0000313" key="9">
    <source>
        <dbReference type="EMBL" id="RHF88843.1"/>
    </source>
</evidence>
<evidence type="ECO:0000313" key="6">
    <source>
        <dbReference type="EMBL" id="RHA18339.1"/>
    </source>
</evidence>
<dbReference type="Proteomes" id="UP000284598">
    <property type="component" value="Unassembled WGS sequence"/>
</dbReference>
<feature type="transmembrane region" description="Helical" evidence="5">
    <location>
        <begin position="177"/>
        <end position="198"/>
    </location>
</feature>
<keyword evidence="4 5" id="KW-0472">Membrane</keyword>
<comment type="subcellular location">
    <subcellularLocation>
        <location evidence="1">Membrane</location>
        <topology evidence="1">Multi-pass membrane protein</topology>
    </subcellularLocation>
</comment>
<organism evidence="6 11">
    <name type="scientific">Eubacterium ventriosum</name>
    <dbReference type="NCBI Taxonomy" id="39496"/>
    <lineage>
        <taxon>Bacteria</taxon>
        <taxon>Bacillati</taxon>
        <taxon>Bacillota</taxon>
        <taxon>Clostridia</taxon>
        <taxon>Eubacteriales</taxon>
        <taxon>Eubacteriaceae</taxon>
        <taxon>Eubacterium</taxon>
    </lineage>
</organism>
<keyword evidence="2 5" id="KW-0812">Transmembrane</keyword>